<sequence>MEAGMFPADDLHQLVTEYPAGSTSAASTGLRFGPAAASAHRRTLPARRLKTRFSLRLSNKMELQFST</sequence>
<dbReference type="Proteomes" id="UP000324897">
    <property type="component" value="Chromosome 2"/>
</dbReference>
<proteinExistence type="predicted"/>
<gene>
    <name evidence="1" type="ORF">EJB05_28707</name>
</gene>
<dbReference type="EMBL" id="RWGY01000013">
    <property type="protein sequence ID" value="TVU26171.1"/>
    <property type="molecule type" value="Genomic_DNA"/>
</dbReference>
<keyword evidence="2" id="KW-1185">Reference proteome</keyword>
<name>A0A5J9USB1_9POAL</name>
<evidence type="ECO:0000313" key="2">
    <source>
        <dbReference type="Proteomes" id="UP000324897"/>
    </source>
</evidence>
<organism evidence="1 2">
    <name type="scientific">Eragrostis curvula</name>
    <name type="common">weeping love grass</name>
    <dbReference type="NCBI Taxonomy" id="38414"/>
    <lineage>
        <taxon>Eukaryota</taxon>
        <taxon>Viridiplantae</taxon>
        <taxon>Streptophyta</taxon>
        <taxon>Embryophyta</taxon>
        <taxon>Tracheophyta</taxon>
        <taxon>Spermatophyta</taxon>
        <taxon>Magnoliopsida</taxon>
        <taxon>Liliopsida</taxon>
        <taxon>Poales</taxon>
        <taxon>Poaceae</taxon>
        <taxon>PACMAD clade</taxon>
        <taxon>Chloridoideae</taxon>
        <taxon>Eragrostideae</taxon>
        <taxon>Eragrostidinae</taxon>
        <taxon>Eragrostis</taxon>
    </lineage>
</organism>
<reference evidence="1 2" key="1">
    <citation type="journal article" date="2019" name="Sci. Rep.">
        <title>A high-quality genome of Eragrostis curvula grass provides insights into Poaceae evolution and supports new strategies to enhance forage quality.</title>
        <authorList>
            <person name="Carballo J."/>
            <person name="Santos B.A.C.M."/>
            <person name="Zappacosta D."/>
            <person name="Garbus I."/>
            <person name="Selva J.P."/>
            <person name="Gallo C.A."/>
            <person name="Diaz A."/>
            <person name="Albertini E."/>
            <person name="Caccamo M."/>
            <person name="Echenique V."/>
        </authorList>
    </citation>
    <scope>NUCLEOTIDE SEQUENCE [LARGE SCALE GENOMIC DNA]</scope>
    <source>
        <strain evidence="2">cv. Victoria</strain>
        <tissue evidence="1">Leaf</tissue>
    </source>
</reference>
<protein>
    <submittedName>
        <fullName evidence="1">Uncharacterized protein</fullName>
    </submittedName>
</protein>
<accession>A0A5J9USB1</accession>
<comment type="caution">
    <text evidence="1">The sequence shown here is derived from an EMBL/GenBank/DDBJ whole genome shotgun (WGS) entry which is preliminary data.</text>
</comment>
<evidence type="ECO:0000313" key="1">
    <source>
        <dbReference type="EMBL" id="TVU26171.1"/>
    </source>
</evidence>
<dbReference type="AlphaFoldDB" id="A0A5J9USB1"/>
<dbReference type="Gramene" id="TVU26171">
    <property type="protein sequence ID" value="TVU26171"/>
    <property type="gene ID" value="EJB05_28707"/>
</dbReference>